<reference evidence="2" key="1">
    <citation type="submission" date="2020-11" db="EMBL/GenBank/DDBJ databases">
        <title>Genome of Flavobacterium soyangense.</title>
        <authorList>
            <person name="Liu Q."/>
            <person name="Xin Y.-H."/>
        </authorList>
    </citation>
    <scope>NUCLEOTIDE SEQUENCE</scope>
    <source>
        <strain evidence="2">CGMCC 1.13493</strain>
    </source>
</reference>
<gene>
    <name evidence="2" type="ORF">IR213_00335</name>
</gene>
<feature type="transmembrane region" description="Helical" evidence="1">
    <location>
        <begin position="6"/>
        <end position="25"/>
    </location>
</feature>
<dbReference type="AlphaFoldDB" id="A0A930U7W8"/>
<dbReference type="Proteomes" id="UP000646211">
    <property type="component" value="Unassembled WGS sequence"/>
</dbReference>
<feature type="transmembrane region" description="Helical" evidence="1">
    <location>
        <begin position="37"/>
        <end position="57"/>
    </location>
</feature>
<evidence type="ECO:0000313" key="3">
    <source>
        <dbReference type="Proteomes" id="UP000646211"/>
    </source>
</evidence>
<name>A0A930U7W8_9FLAO</name>
<sequence>MGINEIIGFLADTCAITIGLMMKISNNTEKFGSFKKYWLFLVIGGILLFSFDLYKYLR</sequence>
<keyword evidence="3" id="KW-1185">Reference proteome</keyword>
<accession>A0A930U7W8</accession>
<protein>
    <submittedName>
        <fullName evidence="2">Uncharacterized protein</fullName>
    </submittedName>
</protein>
<evidence type="ECO:0000256" key="1">
    <source>
        <dbReference type="SAM" id="Phobius"/>
    </source>
</evidence>
<keyword evidence="1" id="KW-0472">Membrane</keyword>
<dbReference type="EMBL" id="JADHEC010000001">
    <property type="protein sequence ID" value="MBF2707047.1"/>
    <property type="molecule type" value="Genomic_DNA"/>
</dbReference>
<keyword evidence="1" id="KW-1133">Transmembrane helix</keyword>
<proteinExistence type="predicted"/>
<keyword evidence="1" id="KW-0812">Transmembrane</keyword>
<evidence type="ECO:0000313" key="2">
    <source>
        <dbReference type="EMBL" id="MBF2707047.1"/>
    </source>
</evidence>
<organism evidence="2 3">
    <name type="scientific">Flavobacterium soyangense</name>
    <dbReference type="NCBI Taxonomy" id="2023265"/>
    <lineage>
        <taxon>Bacteria</taxon>
        <taxon>Pseudomonadati</taxon>
        <taxon>Bacteroidota</taxon>
        <taxon>Flavobacteriia</taxon>
        <taxon>Flavobacteriales</taxon>
        <taxon>Flavobacteriaceae</taxon>
        <taxon>Flavobacterium</taxon>
    </lineage>
</organism>
<comment type="caution">
    <text evidence="2">The sequence shown here is derived from an EMBL/GenBank/DDBJ whole genome shotgun (WGS) entry which is preliminary data.</text>
</comment>